<gene>
    <name evidence="2" type="ORF">H9660_04585</name>
</gene>
<keyword evidence="1" id="KW-1133">Transmembrane helix</keyword>
<evidence type="ECO:0000313" key="2">
    <source>
        <dbReference type="EMBL" id="MBD7914415.1"/>
    </source>
</evidence>
<keyword evidence="1" id="KW-0812">Transmembrane</keyword>
<reference evidence="2 3" key="1">
    <citation type="submission" date="2020-08" db="EMBL/GenBank/DDBJ databases">
        <title>A Genomic Blueprint of the Chicken Gut Microbiome.</title>
        <authorList>
            <person name="Gilroy R."/>
            <person name="Ravi A."/>
            <person name="Getino M."/>
            <person name="Pursley I."/>
            <person name="Horton D.L."/>
            <person name="Alikhan N.-F."/>
            <person name="Baker D."/>
            <person name="Gharbi K."/>
            <person name="Hall N."/>
            <person name="Watson M."/>
            <person name="Adriaenssens E.M."/>
            <person name="Foster-Nyarko E."/>
            <person name="Jarju S."/>
            <person name="Secka A."/>
            <person name="Antonio M."/>
            <person name="Oren A."/>
            <person name="Chaudhuri R."/>
            <person name="La Ragione R.M."/>
            <person name="Hildebrand F."/>
            <person name="Pallen M.J."/>
        </authorList>
    </citation>
    <scope>NUCLEOTIDE SEQUENCE [LARGE SCALE GENOMIC DNA]</scope>
    <source>
        <strain evidence="2 3">Sa3CUN1</strain>
    </source>
</reference>
<feature type="transmembrane region" description="Helical" evidence="1">
    <location>
        <begin position="17"/>
        <end position="37"/>
    </location>
</feature>
<keyword evidence="3" id="KW-1185">Reference proteome</keyword>
<feature type="transmembrane region" description="Helical" evidence="1">
    <location>
        <begin position="133"/>
        <end position="150"/>
    </location>
</feature>
<name>A0ABR8Q1Y2_9CLOT</name>
<comment type="caution">
    <text evidence="2">The sequence shown here is derived from an EMBL/GenBank/DDBJ whole genome shotgun (WGS) entry which is preliminary data.</text>
</comment>
<dbReference type="EMBL" id="JACSQZ010000011">
    <property type="protein sequence ID" value="MBD7914415.1"/>
    <property type="molecule type" value="Genomic_DNA"/>
</dbReference>
<evidence type="ECO:0000313" key="3">
    <source>
        <dbReference type="Proteomes" id="UP000640335"/>
    </source>
</evidence>
<sequence>MIKGYKKVFFGMLFNTFHINLGAIQLLPDFIAIIIICSGIKEILEVYDNNSLNIALKLFNIKMIIAVITFILPIIGIESIFGNNMILNITWFNIVNVLEVLSIVKLLQGTSEILKENFNTYLSDKYKNKTINYIYLYSILIVLANINFIFMSNMLAVIIGVYGLIVRLYVIGSIK</sequence>
<protein>
    <submittedName>
        <fullName evidence="2">Uncharacterized protein</fullName>
    </submittedName>
</protein>
<evidence type="ECO:0000256" key="1">
    <source>
        <dbReference type="SAM" id="Phobius"/>
    </source>
</evidence>
<keyword evidence="1" id="KW-0472">Membrane</keyword>
<organism evidence="2 3">
    <name type="scientific">Clostridium gallinarum</name>
    <dbReference type="NCBI Taxonomy" id="2762246"/>
    <lineage>
        <taxon>Bacteria</taxon>
        <taxon>Bacillati</taxon>
        <taxon>Bacillota</taxon>
        <taxon>Clostridia</taxon>
        <taxon>Eubacteriales</taxon>
        <taxon>Clostridiaceae</taxon>
        <taxon>Clostridium</taxon>
    </lineage>
</organism>
<dbReference type="Proteomes" id="UP000640335">
    <property type="component" value="Unassembled WGS sequence"/>
</dbReference>
<accession>A0ABR8Q1Y2</accession>
<feature type="non-terminal residue" evidence="2">
    <location>
        <position position="175"/>
    </location>
</feature>
<feature type="transmembrane region" description="Helical" evidence="1">
    <location>
        <begin position="156"/>
        <end position="174"/>
    </location>
</feature>
<proteinExistence type="predicted"/>
<feature type="transmembrane region" description="Helical" evidence="1">
    <location>
        <begin position="89"/>
        <end position="107"/>
    </location>
</feature>
<feature type="transmembrane region" description="Helical" evidence="1">
    <location>
        <begin position="58"/>
        <end position="77"/>
    </location>
</feature>